<gene>
    <name evidence="2" type="ORF">AB6713_05130</name>
</gene>
<name>A0ABV4HMN4_9GAMM</name>
<feature type="transmembrane region" description="Helical" evidence="1">
    <location>
        <begin position="96"/>
        <end position="118"/>
    </location>
</feature>
<dbReference type="Proteomes" id="UP001566331">
    <property type="component" value="Unassembled WGS sequence"/>
</dbReference>
<evidence type="ECO:0000313" key="2">
    <source>
        <dbReference type="EMBL" id="MEZ0474000.1"/>
    </source>
</evidence>
<feature type="transmembrane region" description="Helical" evidence="1">
    <location>
        <begin position="32"/>
        <end position="53"/>
    </location>
</feature>
<accession>A0ABV4HMN4</accession>
<evidence type="ECO:0000256" key="1">
    <source>
        <dbReference type="SAM" id="Phobius"/>
    </source>
</evidence>
<keyword evidence="1" id="KW-0472">Membrane</keyword>
<dbReference type="RefSeq" id="WP_370563986.1">
    <property type="nucleotide sequence ID" value="NZ_JBFWIB010000006.1"/>
</dbReference>
<keyword evidence="1" id="KW-0812">Transmembrane</keyword>
<evidence type="ECO:0000313" key="3">
    <source>
        <dbReference type="Proteomes" id="UP001566331"/>
    </source>
</evidence>
<sequence>MMPWYAWAYLVLLALIGISNFLAGLRGGQRIGLLLLLLRLAAVAVLALGVVLFYRGSGAGLAFMAALFVAALLQAQKSVADAQQMREQRLPAAARIGVALGGLALLPAIALGALAVWIQQGG</sequence>
<keyword evidence="1" id="KW-1133">Transmembrane helix</keyword>
<proteinExistence type="predicted"/>
<feature type="transmembrane region" description="Helical" evidence="1">
    <location>
        <begin position="59"/>
        <end position="75"/>
    </location>
</feature>
<comment type="caution">
    <text evidence="2">The sequence shown here is derived from an EMBL/GenBank/DDBJ whole genome shotgun (WGS) entry which is preliminary data.</text>
</comment>
<protein>
    <submittedName>
        <fullName evidence="2">Uncharacterized protein</fullName>
    </submittedName>
</protein>
<reference evidence="2 3" key="1">
    <citation type="submission" date="2024-07" db="EMBL/GenBank/DDBJ databases">
        <title>Luteimonas salilacus sp. nov., isolated from the shore soil of Salt Lake in Tibet of China.</title>
        <authorList>
            <person name="Zhang X."/>
            <person name="Li A."/>
        </authorList>
    </citation>
    <scope>NUCLEOTIDE SEQUENCE [LARGE SCALE GENOMIC DNA]</scope>
    <source>
        <strain evidence="2 3">B3-2-R+30</strain>
    </source>
</reference>
<organism evidence="2 3">
    <name type="scientific">Luteimonas salinilitoris</name>
    <dbReference type="NCBI Taxonomy" id="3237697"/>
    <lineage>
        <taxon>Bacteria</taxon>
        <taxon>Pseudomonadati</taxon>
        <taxon>Pseudomonadota</taxon>
        <taxon>Gammaproteobacteria</taxon>
        <taxon>Lysobacterales</taxon>
        <taxon>Lysobacteraceae</taxon>
        <taxon>Luteimonas</taxon>
    </lineage>
</organism>
<keyword evidence="3" id="KW-1185">Reference proteome</keyword>
<feature type="transmembrane region" description="Helical" evidence="1">
    <location>
        <begin position="6"/>
        <end position="25"/>
    </location>
</feature>
<dbReference type="EMBL" id="JBFWIC010000005">
    <property type="protein sequence ID" value="MEZ0474000.1"/>
    <property type="molecule type" value="Genomic_DNA"/>
</dbReference>